<evidence type="ECO:0000256" key="7">
    <source>
        <dbReference type="ARBA" id="ARBA00022840"/>
    </source>
</evidence>
<dbReference type="EC" id="5.1.99.6" evidence="19"/>
<accession>A0A5A7MNF2</accession>
<evidence type="ECO:0000256" key="6">
    <source>
        <dbReference type="ARBA" id="ARBA00022741"/>
    </source>
</evidence>
<evidence type="ECO:0000256" key="4">
    <source>
        <dbReference type="ARBA" id="ARBA00009524"/>
    </source>
</evidence>
<comment type="function">
    <text evidence="17">Catalyzes the dehydration of the S-form of NAD(P)HX at the expense of ADP, which is converted to AMP. Together with NAD(P)HX epimerase, which catalyzes the epimerization of the S- and R-forms, the enzyme allows the repair of both epimers of NAD(P)HX, a damaged form of NAD(P)H that is a result of enzymatic or heat-dependent hydration.</text>
</comment>
<evidence type="ECO:0000256" key="12">
    <source>
        <dbReference type="ARBA" id="ARBA00023239"/>
    </source>
</evidence>
<keyword evidence="5 18" id="KW-0479">Metal-binding</keyword>
<feature type="domain" description="YjeF N-terminal" evidence="21">
    <location>
        <begin position="18"/>
        <end position="215"/>
    </location>
</feature>
<evidence type="ECO:0000256" key="10">
    <source>
        <dbReference type="ARBA" id="ARBA00023027"/>
    </source>
</evidence>
<comment type="similarity">
    <text evidence="3 19">In the N-terminal section; belongs to the NnrE/AIBP family.</text>
</comment>
<evidence type="ECO:0000256" key="2">
    <source>
        <dbReference type="ARBA" id="ARBA00000909"/>
    </source>
</evidence>
<dbReference type="PROSITE" id="PS51385">
    <property type="entry name" value="YJEF_N"/>
    <property type="match status" value="1"/>
</dbReference>
<evidence type="ECO:0000313" key="23">
    <source>
        <dbReference type="Proteomes" id="UP000322084"/>
    </source>
</evidence>
<evidence type="ECO:0000256" key="16">
    <source>
        <dbReference type="ARBA" id="ARBA00049209"/>
    </source>
</evidence>
<dbReference type="SUPFAM" id="SSF64153">
    <property type="entry name" value="YjeF N-terminal domain-like"/>
    <property type="match status" value="1"/>
</dbReference>
<feature type="binding site" evidence="17">
    <location>
        <begin position="413"/>
        <end position="417"/>
    </location>
    <ligand>
        <name>AMP</name>
        <dbReference type="ChEBI" id="CHEBI:456215"/>
    </ligand>
</feature>
<evidence type="ECO:0000256" key="18">
    <source>
        <dbReference type="HAMAP-Rule" id="MF_01966"/>
    </source>
</evidence>
<dbReference type="Pfam" id="PF01256">
    <property type="entry name" value="Carb_kinase"/>
    <property type="match status" value="1"/>
</dbReference>
<evidence type="ECO:0000256" key="13">
    <source>
        <dbReference type="ARBA" id="ARBA00023268"/>
    </source>
</evidence>
<feature type="binding site" evidence="17">
    <location>
        <position position="443"/>
    </location>
    <ligand>
        <name>(6S)-NADPHX</name>
        <dbReference type="ChEBI" id="CHEBI:64076"/>
    </ligand>
</feature>
<feature type="binding site" evidence="17">
    <location>
        <position position="260"/>
    </location>
    <ligand>
        <name>(6S)-NADPHX</name>
        <dbReference type="ChEBI" id="CHEBI:64076"/>
    </ligand>
</feature>
<dbReference type="InterPro" id="IPR030677">
    <property type="entry name" value="Nnr"/>
</dbReference>
<evidence type="ECO:0000256" key="14">
    <source>
        <dbReference type="ARBA" id="ARBA00025153"/>
    </source>
</evidence>
<comment type="cofactor">
    <cofactor evidence="17">
        <name>Mg(2+)</name>
        <dbReference type="ChEBI" id="CHEBI:18420"/>
    </cofactor>
</comment>
<dbReference type="SUPFAM" id="SSF53613">
    <property type="entry name" value="Ribokinase-like"/>
    <property type="match status" value="1"/>
</dbReference>
<evidence type="ECO:0000256" key="17">
    <source>
        <dbReference type="HAMAP-Rule" id="MF_01965"/>
    </source>
</evidence>
<organism evidence="22 23">
    <name type="scientific">Iodidimonas gelatinilytica</name>
    <dbReference type="NCBI Taxonomy" id="1236966"/>
    <lineage>
        <taxon>Bacteria</taxon>
        <taxon>Pseudomonadati</taxon>
        <taxon>Pseudomonadota</taxon>
        <taxon>Alphaproteobacteria</taxon>
        <taxon>Iodidimonadales</taxon>
        <taxon>Iodidimonadaceae</taxon>
        <taxon>Iodidimonas</taxon>
    </lineage>
</organism>
<comment type="catalytic activity">
    <reaction evidence="1 18 19">
        <text>(6R)-NADHX = (6S)-NADHX</text>
        <dbReference type="Rhea" id="RHEA:32215"/>
        <dbReference type="ChEBI" id="CHEBI:64074"/>
        <dbReference type="ChEBI" id="CHEBI:64075"/>
        <dbReference type="EC" id="5.1.99.6"/>
    </reaction>
</comment>
<dbReference type="EMBL" id="BKCL01000001">
    <property type="protein sequence ID" value="GEQ96673.1"/>
    <property type="molecule type" value="Genomic_DNA"/>
</dbReference>
<comment type="function">
    <text evidence="14 19">Bifunctional enzyme that catalyzes the epimerization of the S- and R-forms of NAD(P)HX and the dehydration of the S-form of NAD(P)HX at the expense of ADP, which is converted to AMP. This allows the repair of both epimers of NAD(P)HX, a damaged form of NAD(P)H that is a result of enzymatic or heat-dependent hydration.</text>
</comment>
<comment type="function">
    <text evidence="18">Catalyzes the epimerization of the S- and R-forms of NAD(P)HX, a damaged form of NAD(P)H that is a result of enzymatic or heat-dependent hydration. This is a prerequisite for the S-specific NAD(P)H-hydrate dehydratase to allow the repair of both epimers of NAD(P)HX.</text>
</comment>
<dbReference type="NCBIfam" id="TIGR00196">
    <property type="entry name" value="yjeF_cterm"/>
    <property type="match status" value="1"/>
</dbReference>
<evidence type="ECO:0000256" key="3">
    <source>
        <dbReference type="ARBA" id="ARBA00006001"/>
    </source>
</evidence>
<dbReference type="NCBIfam" id="TIGR00197">
    <property type="entry name" value="yjeF_nterm"/>
    <property type="match status" value="1"/>
</dbReference>
<feature type="binding site" evidence="18">
    <location>
        <begin position="64"/>
        <end position="68"/>
    </location>
    <ligand>
        <name>(6S)-NADPHX</name>
        <dbReference type="ChEBI" id="CHEBI:64076"/>
    </ligand>
</feature>
<comment type="caution">
    <text evidence="22">The sequence shown here is derived from an EMBL/GenBank/DDBJ whole genome shotgun (WGS) entry which is preliminary data.</text>
</comment>
<dbReference type="PIRSF" id="PIRSF017184">
    <property type="entry name" value="Nnr"/>
    <property type="match status" value="1"/>
</dbReference>
<feature type="binding site" evidence="18">
    <location>
        <begin position="129"/>
        <end position="135"/>
    </location>
    <ligand>
        <name>(6S)-NADPHX</name>
        <dbReference type="ChEBI" id="CHEBI:64076"/>
    </ligand>
</feature>
<evidence type="ECO:0000256" key="11">
    <source>
        <dbReference type="ARBA" id="ARBA00023235"/>
    </source>
</evidence>
<dbReference type="GO" id="GO:0110051">
    <property type="term" value="P:metabolite repair"/>
    <property type="evidence" value="ECO:0007669"/>
    <property type="project" value="TreeGrafter"/>
</dbReference>
<reference evidence="22 23" key="1">
    <citation type="submission" date="2019-09" db="EMBL/GenBank/DDBJ databases">
        <title>NBRP : Genome information of microbial organism related human and environment.</title>
        <authorList>
            <person name="Hattori M."/>
            <person name="Oshima K."/>
            <person name="Inaba H."/>
            <person name="Suda W."/>
            <person name="Sakamoto M."/>
            <person name="Iino T."/>
            <person name="Kitahara M."/>
            <person name="Oshida Y."/>
            <person name="Iida T."/>
            <person name="Kudo T."/>
            <person name="Itoh T."/>
            <person name="Ohkuma M."/>
        </authorList>
    </citation>
    <scope>NUCLEOTIDE SEQUENCE [LARGE SCALE GENOMIC DNA]</scope>
    <source>
        <strain evidence="22 23">Hi-2</strain>
    </source>
</reference>
<dbReference type="GO" id="GO:0046872">
    <property type="term" value="F:metal ion binding"/>
    <property type="evidence" value="ECO:0007669"/>
    <property type="project" value="UniProtKB-UniRule"/>
</dbReference>
<comment type="catalytic activity">
    <reaction evidence="16 17 19">
        <text>(6S)-NADPHX + ADP = AMP + phosphate + NADPH + H(+)</text>
        <dbReference type="Rhea" id="RHEA:32235"/>
        <dbReference type="ChEBI" id="CHEBI:15378"/>
        <dbReference type="ChEBI" id="CHEBI:43474"/>
        <dbReference type="ChEBI" id="CHEBI:57783"/>
        <dbReference type="ChEBI" id="CHEBI:64076"/>
        <dbReference type="ChEBI" id="CHEBI:456215"/>
        <dbReference type="ChEBI" id="CHEBI:456216"/>
        <dbReference type="EC" id="4.2.1.136"/>
    </reaction>
</comment>
<dbReference type="Proteomes" id="UP000322084">
    <property type="component" value="Unassembled WGS sequence"/>
</dbReference>
<comment type="subunit">
    <text evidence="17">Homotetramer.</text>
</comment>
<comment type="catalytic activity">
    <reaction evidence="2 18 19">
        <text>(6R)-NADPHX = (6S)-NADPHX</text>
        <dbReference type="Rhea" id="RHEA:32227"/>
        <dbReference type="ChEBI" id="CHEBI:64076"/>
        <dbReference type="ChEBI" id="CHEBI:64077"/>
        <dbReference type="EC" id="5.1.99.6"/>
    </reaction>
</comment>
<keyword evidence="8 17" id="KW-0521">NADP</keyword>
<dbReference type="HAMAP" id="MF_01965">
    <property type="entry name" value="NADHX_dehydratase"/>
    <property type="match status" value="1"/>
</dbReference>
<evidence type="ECO:0000256" key="8">
    <source>
        <dbReference type="ARBA" id="ARBA00022857"/>
    </source>
</evidence>
<evidence type="ECO:0000256" key="1">
    <source>
        <dbReference type="ARBA" id="ARBA00000013"/>
    </source>
</evidence>
<dbReference type="EC" id="4.2.1.136" evidence="19"/>
<name>A0A5A7MNF2_9PROT</name>
<dbReference type="InterPro" id="IPR000631">
    <property type="entry name" value="CARKD"/>
</dbReference>
<feature type="domain" description="YjeF C-terminal" evidence="20">
    <location>
        <begin position="225"/>
        <end position="497"/>
    </location>
</feature>
<dbReference type="InterPro" id="IPR029056">
    <property type="entry name" value="Ribokinase-like"/>
</dbReference>
<dbReference type="InterPro" id="IPR004443">
    <property type="entry name" value="YjeF_N_dom"/>
</dbReference>
<dbReference type="RefSeq" id="WP_149999310.1">
    <property type="nucleotide sequence ID" value="NZ_BKCL01000001.1"/>
</dbReference>
<dbReference type="InterPro" id="IPR036652">
    <property type="entry name" value="YjeF_N_dom_sf"/>
</dbReference>
<dbReference type="CDD" id="cd01171">
    <property type="entry name" value="YXKO-related"/>
    <property type="match status" value="1"/>
</dbReference>
<dbReference type="GO" id="GO:0046496">
    <property type="term" value="P:nicotinamide nucleotide metabolic process"/>
    <property type="evidence" value="ECO:0007669"/>
    <property type="project" value="UniProtKB-UniRule"/>
</dbReference>
<keyword evidence="9 18" id="KW-0630">Potassium</keyword>
<dbReference type="PROSITE" id="PS01050">
    <property type="entry name" value="YJEF_C_2"/>
    <property type="match status" value="1"/>
</dbReference>
<feature type="binding site" evidence="17">
    <location>
        <position position="374"/>
    </location>
    <ligand>
        <name>(6S)-NADPHX</name>
        <dbReference type="ChEBI" id="CHEBI:64076"/>
    </ligand>
</feature>
<feature type="binding site" evidence="18">
    <location>
        <position position="125"/>
    </location>
    <ligand>
        <name>K(+)</name>
        <dbReference type="ChEBI" id="CHEBI:29103"/>
    </ligand>
</feature>
<evidence type="ECO:0000256" key="9">
    <source>
        <dbReference type="ARBA" id="ARBA00022958"/>
    </source>
</evidence>
<feature type="binding site" evidence="17">
    <location>
        <position position="323"/>
    </location>
    <ligand>
        <name>(6S)-NADPHX</name>
        <dbReference type="ChEBI" id="CHEBI:64076"/>
    </ligand>
</feature>
<proteinExistence type="inferred from homology"/>
<evidence type="ECO:0000259" key="21">
    <source>
        <dbReference type="PROSITE" id="PS51385"/>
    </source>
</evidence>
<dbReference type="PANTHER" id="PTHR12592">
    <property type="entry name" value="ATP-DEPENDENT (S)-NAD(P)H-HYDRATE DEHYDRATASE FAMILY MEMBER"/>
    <property type="match status" value="1"/>
</dbReference>
<evidence type="ECO:0000256" key="15">
    <source>
        <dbReference type="ARBA" id="ARBA00048238"/>
    </source>
</evidence>
<comment type="similarity">
    <text evidence="17">Belongs to the NnrD/CARKD family.</text>
</comment>
<comment type="similarity">
    <text evidence="18">Belongs to the NnrE/AIBP family.</text>
</comment>
<dbReference type="Gene3D" id="3.40.1190.20">
    <property type="match status" value="1"/>
</dbReference>
<dbReference type="AlphaFoldDB" id="A0A5A7MNF2"/>
<protein>
    <recommendedName>
        <fullName evidence="19">Bifunctional NAD(P)H-hydrate repair enzyme</fullName>
    </recommendedName>
    <alternativeName>
        <fullName evidence="19">Nicotinamide nucleotide repair protein</fullName>
    </alternativeName>
    <domain>
        <recommendedName>
            <fullName evidence="19">ADP-dependent (S)-NAD(P)H-hydrate dehydratase</fullName>
            <ecNumber evidence="19">4.2.1.136</ecNumber>
        </recommendedName>
        <alternativeName>
            <fullName evidence="19">ADP-dependent NAD(P)HX dehydratase</fullName>
        </alternativeName>
    </domain>
    <domain>
        <recommendedName>
            <fullName evidence="19">NAD(P)H-hydrate epimerase</fullName>
            <ecNumber evidence="19">5.1.99.6</ecNumber>
        </recommendedName>
    </domain>
</protein>
<dbReference type="Pfam" id="PF03853">
    <property type="entry name" value="YjeF_N"/>
    <property type="match status" value="1"/>
</dbReference>
<comment type="catalytic activity">
    <reaction evidence="15 17 19">
        <text>(6S)-NADHX + ADP = AMP + phosphate + NADH + H(+)</text>
        <dbReference type="Rhea" id="RHEA:32223"/>
        <dbReference type="ChEBI" id="CHEBI:15378"/>
        <dbReference type="ChEBI" id="CHEBI:43474"/>
        <dbReference type="ChEBI" id="CHEBI:57945"/>
        <dbReference type="ChEBI" id="CHEBI:64074"/>
        <dbReference type="ChEBI" id="CHEBI:456215"/>
        <dbReference type="ChEBI" id="CHEBI:456216"/>
        <dbReference type="EC" id="4.2.1.136"/>
    </reaction>
</comment>
<feature type="binding site" evidence="18">
    <location>
        <position position="65"/>
    </location>
    <ligand>
        <name>K(+)</name>
        <dbReference type="ChEBI" id="CHEBI:29103"/>
    </ligand>
</feature>
<dbReference type="GO" id="GO:0052856">
    <property type="term" value="F:NAD(P)HX epimerase activity"/>
    <property type="evidence" value="ECO:0007669"/>
    <property type="project" value="UniProtKB-UniRule"/>
</dbReference>
<comment type="similarity">
    <text evidence="4 19">In the C-terminal section; belongs to the NnrD/CARKD family.</text>
</comment>
<comment type="caution">
    <text evidence="18">Lacks conserved residue(s) required for the propagation of feature annotation.</text>
</comment>
<dbReference type="PROSITE" id="PS51383">
    <property type="entry name" value="YJEF_C_3"/>
    <property type="match status" value="1"/>
</dbReference>
<dbReference type="PANTHER" id="PTHR12592:SF0">
    <property type="entry name" value="ATP-DEPENDENT (S)-NAD(P)H-HYDRATE DEHYDRATASE"/>
    <property type="match status" value="1"/>
</dbReference>
<keyword evidence="7 17" id="KW-0067">ATP-binding</keyword>
<sequence length="507" mass="52778">MACFNPRSDEALLSCAQMAAADRAAMSMGHFGEDLMEAAGMGVAQLALARTGIRRVLVLCGPGNNGGDGWVAARYLREAGCDVHVVFEGDVSALKGDAFTMARRYDGMTSAYDPSLLDDVDLVIDALFGAGLRGPLRGRAQQMVMDANRCNAFRLAVDVPSGLSGDTGQAEEAVFQADLTVTFFRKKPGHVLVPGRYHCGRVVVHDIGIPACVLDHIAPLAFENSPNLWRSHWPRKVPSNHKYQHGSVLVLGGRPPALGASRMTARAALRMGAGVVTLASPSDGYAIQAGALDEVMVAPYDNDSELGALMADRRRTVLAVGPGAGVGEALRRQVHLALAQRKPVVLDADALTSFEGQADALFAAIQSDVVMTPHGGEFQRVFGAQETAPDQTDGKLAITRAAAYRAGAILVHKGPDTVIVAPDGCAVIETAAPPDLATAGSGDVLAGCVAGLLAQGMPAMAAACCAVWSHGAAARNSGRGLVAGDLIAALPVISKEMELGLKSSVFR</sequence>
<evidence type="ECO:0000256" key="19">
    <source>
        <dbReference type="PIRNR" id="PIRNR017184"/>
    </source>
</evidence>
<keyword evidence="6 17" id="KW-0547">Nucleotide-binding</keyword>
<feature type="binding site" evidence="18">
    <location>
        <position position="161"/>
    </location>
    <ligand>
        <name>K(+)</name>
        <dbReference type="ChEBI" id="CHEBI:29103"/>
    </ligand>
</feature>
<evidence type="ECO:0000256" key="5">
    <source>
        <dbReference type="ARBA" id="ARBA00022723"/>
    </source>
</evidence>
<keyword evidence="12 17" id="KW-0456">Lyase</keyword>
<dbReference type="HAMAP" id="MF_01966">
    <property type="entry name" value="NADHX_epimerase"/>
    <property type="match status" value="1"/>
</dbReference>
<dbReference type="InterPro" id="IPR017953">
    <property type="entry name" value="Carbohydrate_kinase_pred_CS"/>
</dbReference>
<keyword evidence="13" id="KW-0511">Multifunctional enzyme</keyword>
<keyword evidence="11 18" id="KW-0413">Isomerase</keyword>
<gene>
    <name evidence="18" type="primary">nnrE</name>
    <name evidence="17" type="synonym">nnrD</name>
    <name evidence="22" type="ORF">JCM17844_03100</name>
</gene>
<comment type="cofactor">
    <cofactor evidence="18 19">
        <name>K(+)</name>
        <dbReference type="ChEBI" id="CHEBI:29103"/>
    </cofactor>
    <text evidence="18 19">Binds 1 potassium ion per subunit.</text>
</comment>
<keyword evidence="10 17" id="KW-0520">NAD</keyword>
<evidence type="ECO:0000313" key="22">
    <source>
        <dbReference type="EMBL" id="GEQ96673.1"/>
    </source>
</evidence>
<feature type="binding site" evidence="17">
    <location>
        <position position="442"/>
    </location>
    <ligand>
        <name>AMP</name>
        <dbReference type="ChEBI" id="CHEBI:456215"/>
    </ligand>
</feature>
<dbReference type="GO" id="GO:0005524">
    <property type="term" value="F:ATP binding"/>
    <property type="evidence" value="ECO:0007669"/>
    <property type="project" value="UniProtKB-UniRule"/>
</dbReference>
<evidence type="ECO:0000259" key="20">
    <source>
        <dbReference type="PROSITE" id="PS51383"/>
    </source>
</evidence>
<dbReference type="Gene3D" id="3.40.50.10260">
    <property type="entry name" value="YjeF N-terminal domain"/>
    <property type="match status" value="1"/>
</dbReference>
<dbReference type="GO" id="GO:0052855">
    <property type="term" value="F:ADP-dependent NAD(P)H-hydrate dehydratase activity"/>
    <property type="evidence" value="ECO:0007669"/>
    <property type="project" value="UniProtKB-UniRule"/>
</dbReference>
<feature type="binding site" evidence="18">
    <location>
        <position position="158"/>
    </location>
    <ligand>
        <name>(6S)-NADPHX</name>
        <dbReference type="ChEBI" id="CHEBI:64076"/>
    </ligand>
</feature>